<evidence type="ECO:0000313" key="2">
    <source>
        <dbReference type="Proteomes" id="UP001519295"/>
    </source>
</evidence>
<organism evidence="1 2">
    <name type="scientific">Pseudonocardia parietis</name>
    <dbReference type="NCBI Taxonomy" id="570936"/>
    <lineage>
        <taxon>Bacteria</taxon>
        <taxon>Bacillati</taxon>
        <taxon>Actinomycetota</taxon>
        <taxon>Actinomycetes</taxon>
        <taxon>Pseudonocardiales</taxon>
        <taxon>Pseudonocardiaceae</taxon>
        <taxon>Pseudonocardia</taxon>
    </lineage>
</organism>
<dbReference type="RefSeq" id="WP_210026358.1">
    <property type="nucleotide sequence ID" value="NZ_JAGINU010000001.1"/>
</dbReference>
<dbReference type="EMBL" id="JAGINU010000001">
    <property type="protein sequence ID" value="MBP2366323.1"/>
    <property type="molecule type" value="Genomic_DNA"/>
</dbReference>
<name>A0ABS4VRG5_9PSEU</name>
<accession>A0ABS4VRG5</accession>
<gene>
    <name evidence="1" type="ORF">JOF36_002019</name>
</gene>
<evidence type="ECO:0008006" key="3">
    <source>
        <dbReference type="Google" id="ProtNLM"/>
    </source>
</evidence>
<proteinExistence type="predicted"/>
<protein>
    <recommendedName>
        <fullName evidence="3">DUF559 domain-containing protein</fullName>
    </recommendedName>
</protein>
<dbReference type="Proteomes" id="UP001519295">
    <property type="component" value="Unassembled WGS sequence"/>
</dbReference>
<comment type="caution">
    <text evidence="1">The sequence shown here is derived from an EMBL/GenBank/DDBJ whole genome shotgun (WGS) entry which is preliminary data.</text>
</comment>
<evidence type="ECO:0000313" key="1">
    <source>
        <dbReference type="EMBL" id="MBP2366323.1"/>
    </source>
</evidence>
<keyword evidence="2" id="KW-1185">Reference proteome</keyword>
<sequence>MGVEPFRGSEAVARGLLTKGHLRGPRFRRLFPDIYIDATVPITPSVRARAAALFVEGRGAAAGFSAAELLGASCGDRYAPAEIVAPGRVRAHPGLVAHKGPLAHTGIVDGVRATSPLRTAWALGRRLDLVEAVVAVDALAARDRERPTFVALPPGTIVSRDVSAISRRLSPSPGFDPGELLAWKEACPRARGVRRLERIVELADPRAESPPETRLRLLLVLAGLPVPQVQFPLFDGRDFPWARFDLAYPEALLAVEYDSEDHDDALDRARDRRTSALGWHTLRIDAAGLYRTPDHTVRTIRDLRARREHMLRSGGLREGHTNAPST</sequence>
<reference evidence="1 2" key="1">
    <citation type="submission" date="2021-03" db="EMBL/GenBank/DDBJ databases">
        <title>Sequencing the genomes of 1000 actinobacteria strains.</title>
        <authorList>
            <person name="Klenk H.-P."/>
        </authorList>
    </citation>
    <scope>NUCLEOTIDE SEQUENCE [LARGE SCALE GENOMIC DNA]</scope>
    <source>
        <strain evidence="1 2">DSM 45256</strain>
    </source>
</reference>